<evidence type="ECO:0000313" key="8">
    <source>
        <dbReference type="EMBL" id="CDR48442.1"/>
    </source>
</evidence>
<evidence type="ECO:0000256" key="6">
    <source>
        <dbReference type="PIRSR" id="PIRSR601019-1"/>
    </source>
</evidence>
<feature type="binding site" evidence="6">
    <location>
        <begin position="274"/>
        <end position="277"/>
    </location>
    <ligand>
        <name>GTP</name>
        <dbReference type="ChEBI" id="CHEBI:37565"/>
    </ligand>
</feature>
<evidence type="ECO:0000256" key="4">
    <source>
        <dbReference type="ARBA" id="ARBA00023134"/>
    </source>
</evidence>
<dbReference type="GO" id="GO:0005525">
    <property type="term" value="F:GTP binding"/>
    <property type="evidence" value="ECO:0007669"/>
    <property type="project" value="UniProtKB-KW"/>
</dbReference>
<name>A0A061BEN4_RHOTO</name>
<evidence type="ECO:0000256" key="1">
    <source>
        <dbReference type="ARBA" id="ARBA00022723"/>
    </source>
</evidence>
<dbReference type="PANTHER" id="PTHR10218:SF302">
    <property type="entry name" value="GUANINE NUCLEOTIDE-BINDING PROTEIN ALPHA-5 SUBUNIT"/>
    <property type="match status" value="1"/>
</dbReference>
<feature type="binding site" evidence="6">
    <location>
        <position position="333"/>
    </location>
    <ligand>
        <name>GTP</name>
        <dbReference type="ChEBI" id="CHEBI:37565"/>
    </ligand>
</feature>
<gene>
    <name evidence="8" type="ORF">RHTO0S_18e00144g</name>
</gene>
<dbReference type="CDD" id="cd00066">
    <property type="entry name" value="G-alpha"/>
    <property type="match status" value="1"/>
</dbReference>
<dbReference type="OrthoDB" id="5817230at2759"/>
<evidence type="ECO:0000256" key="2">
    <source>
        <dbReference type="ARBA" id="ARBA00022741"/>
    </source>
</evidence>
<feature type="binding site" evidence="7">
    <location>
        <position position="49"/>
    </location>
    <ligand>
        <name>Mg(2+)</name>
        <dbReference type="ChEBI" id="CHEBI:18420"/>
    </ligand>
</feature>
<reference evidence="8" key="1">
    <citation type="journal article" date="2014" name="Genome Announc.">
        <title>Draft genome sequence of Rhodosporidium toruloides CECT1137, an oleaginous yeast of biotechnological interest.</title>
        <authorList>
            <person name="Morin N."/>
            <person name="Calcas X."/>
            <person name="Devillers H."/>
            <person name="Durrens P."/>
            <person name="Sherman D.J."/>
            <person name="Nicaud J.-M."/>
            <person name="Neuveglise C."/>
        </authorList>
    </citation>
    <scope>NUCLEOTIDE SEQUENCE</scope>
    <source>
        <strain evidence="8">CECT1137</strain>
    </source>
</reference>
<dbReference type="GO" id="GO:0031683">
    <property type="term" value="F:G-protein beta/gamma-subunit complex binding"/>
    <property type="evidence" value="ECO:0007669"/>
    <property type="project" value="InterPro"/>
</dbReference>
<keyword evidence="4 6" id="KW-0342">GTP-binding</keyword>
<dbReference type="PROSITE" id="PS51882">
    <property type="entry name" value="G_ALPHA"/>
    <property type="match status" value="1"/>
</dbReference>
<dbReference type="Gene3D" id="3.40.50.300">
    <property type="entry name" value="P-loop containing nucleotide triphosphate hydrolases"/>
    <property type="match status" value="1"/>
</dbReference>
<organism evidence="8">
    <name type="scientific">Rhodotorula toruloides</name>
    <name type="common">Yeast</name>
    <name type="synonym">Rhodosporidium toruloides</name>
    <dbReference type="NCBI Taxonomy" id="5286"/>
    <lineage>
        <taxon>Eukaryota</taxon>
        <taxon>Fungi</taxon>
        <taxon>Dikarya</taxon>
        <taxon>Basidiomycota</taxon>
        <taxon>Pucciniomycotina</taxon>
        <taxon>Microbotryomycetes</taxon>
        <taxon>Sporidiobolales</taxon>
        <taxon>Sporidiobolaceae</taxon>
        <taxon>Rhodotorula</taxon>
    </lineage>
</organism>
<dbReference type="SUPFAM" id="SSF52540">
    <property type="entry name" value="P-loop containing nucleoside triphosphate hydrolases"/>
    <property type="match status" value="1"/>
</dbReference>
<protein>
    <submittedName>
        <fullName evidence="8">RHTO0S18e00144g1_1</fullName>
    </submittedName>
</protein>
<dbReference type="GO" id="GO:0003924">
    <property type="term" value="F:GTPase activity"/>
    <property type="evidence" value="ECO:0007669"/>
    <property type="project" value="InterPro"/>
</dbReference>
<dbReference type="InterPro" id="IPR027417">
    <property type="entry name" value="P-loop_NTPase"/>
</dbReference>
<keyword evidence="5" id="KW-0807">Transducer</keyword>
<dbReference type="GO" id="GO:0005737">
    <property type="term" value="C:cytoplasm"/>
    <property type="evidence" value="ECO:0007669"/>
    <property type="project" value="TreeGrafter"/>
</dbReference>
<feature type="binding site" evidence="7">
    <location>
        <position position="186"/>
    </location>
    <ligand>
        <name>Mg(2+)</name>
        <dbReference type="ChEBI" id="CHEBI:18420"/>
    </ligand>
</feature>
<dbReference type="PANTHER" id="PTHR10218">
    <property type="entry name" value="GTP-BINDING PROTEIN ALPHA SUBUNIT"/>
    <property type="match status" value="1"/>
</dbReference>
<dbReference type="GO" id="GO:0001664">
    <property type="term" value="F:G protein-coupled receptor binding"/>
    <property type="evidence" value="ECO:0007669"/>
    <property type="project" value="TreeGrafter"/>
</dbReference>
<evidence type="ECO:0000256" key="3">
    <source>
        <dbReference type="ARBA" id="ARBA00022842"/>
    </source>
</evidence>
<keyword evidence="1 7" id="KW-0479">Metal-binding</keyword>
<dbReference type="SUPFAM" id="SSF47895">
    <property type="entry name" value="Transducin (alpha subunit), insertion domain"/>
    <property type="match status" value="1"/>
</dbReference>
<dbReference type="FunFam" id="3.40.50.300:FF:002307">
    <property type="entry name" value="Guanine nucleotide-binding protein G(k) subunit alpha"/>
    <property type="match status" value="1"/>
</dbReference>
<dbReference type="PRINTS" id="PR00318">
    <property type="entry name" value="GPROTEINA"/>
</dbReference>
<feature type="binding site" evidence="6">
    <location>
        <begin position="155"/>
        <end position="156"/>
    </location>
    <ligand>
        <name>GTP</name>
        <dbReference type="ChEBI" id="CHEBI:37565"/>
    </ligand>
</feature>
<keyword evidence="2 6" id="KW-0547">Nucleotide-binding</keyword>
<dbReference type="Pfam" id="PF00503">
    <property type="entry name" value="G-alpha"/>
    <property type="match status" value="1"/>
</dbReference>
<keyword evidence="3 7" id="KW-0460">Magnesium</keyword>
<dbReference type="GO" id="GO:0007186">
    <property type="term" value="P:G protein-coupled receptor signaling pathway"/>
    <property type="evidence" value="ECO:0007669"/>
    <property type="project" value="InterPro"/>
</dbReference>
<sequence length="361" mass="40944">MGCGQSIDADAAAQNQHSKAIDEELKRARAEEAKTVKCLMLGAGESGKSTLVKQMRLMYAHPYTEREREEYREIVFLNSLQSMQAVLRGFEVVQLLVPHTVRPAAEYLISLASEDAIDPSSHSMVPQVRDAIIALWAEPTTKQVVALSSRFQLNDSASYFFDAMPRLGARNYVPTDQDILRTRVRSTGIVEEEYQVRGQKLRVFDVGGQRSERKKWIHCFENVNVLVFVAAISEYDQVLFEDQSVNRLQEATMLWESIAGSRWFEKSAFVLMLNKIDLFANKIIAQNPPMSAYFDDFDGPDGDLESATIYMKHKFVNLNRRKDRGLYVHLTCATDTEQARVIIAAMMDQVLTRLLSEVGLM</sequence>
<accession>A0A061BEN4</accession>
<dbReference type="EMBL" id="LK052953">
    <property type="protein sequence ID" value="CDR48442.1"/>
    <property type="molecule type" value="Genomic_DNA"/>
</dbReference>
<dbReference type="GO" id="GO:0000750">
    <property type="term" value="P:pheromone-dependent signal transduction involved in conjugation with cellular fusion"/>
    <property type="evidence" value="ECO:0007669"/>
    <property type="project" value="TreeGrafter"/>
</dbReference>
<dbReference type="AlphaFoldDB" id="A0A061BEN4"/>
<feature type="binding site" evidence="6">
    <location>
        <begin position="45"/>
        <end position="50"/>
    </location>
    <ligand>
        <name>GTP</name>
        <dbReference type="ChEBI" id="CHEBI:37565"/>
    </ligand>
</feature>
<dbReference type="GO" id="GO:0005834">
    <property type="term" value="C:heterotrimeric G-protein complex"/>
    <property type="evidence" value="ECO:0007669"/>
    <property type="project" value="TreeGrafter"/>
</dbReference>
<evidence type="ECO:0000256" key="5">
    <source>
        <dbReference type="ARBA" id="ARBA00023224"/>
    </source>
</evidence>
<feature type="binding site" evidence="6">
    <location>
        <begin position="205"/>
        <end position="209"/>
    </location>
    <ligand>
        <name>GTP</name>
        <dbReference type="ChEBI" id="CHEBI:37565"/>
    </ligand>
</feature>
<evidence type="ECO:0000256" key="7">
    <source>
        <dbReference type="PIRSR" id="PIRSR601019-2"/>
    </source>
</evidence>
<dbReference type="Gene3D" id="1.10.400.10">
    <property type="entry name" value="GI Alpha 1, domain 2-like"/>
    <property type="match status" value="1"/>
</dbReference>
<dbReference type="GO" id="GO:0046872">
    <property type="term" value="F:metal ion binding"/>
    <property type="evidence" value="ECO:0007669"/>
    <property type="project" value="UniProtKB-KW"/>
</dbReference>
<dbReference type="InterPro" id="IPR001019">
    <property type="entry name" value="Gprotein_alpha_su"/>
</dbReference>
<proteinExistence type="predicted"/>
<dbReference type="SMART" id="SM00275">
    <property type="entry name" value="G_alpha"/>
    <property type="match status" value="1"/>
</dbReference>
<dbReference type="InterPro" id="IPR011025">
    <property type="entry name" value="GproteinA_insert"/>
</dbReference>